<evidence type="ECO:0000256" key="3">
    <source>
        <dbReference type="ARBA" id="ARBA00022679"/>
    </source>
</evidence>
<comment type="function">
    <text evidence="6">Catalyzes the phosphorylation of ribose 1,5-bisphosphate to 5-phospho-D-ribosyl alpha-1-diphosphate (PRPP).</text>
</comment>
<feature type="domain" description="Guanylate kinase/L-type calcium channel beta subunit" evidence="8">
    <location>
        <begin position="49"/>
        <end position="228"/>
    </location>
</feature>
<dbReference type="GO" id="GO:0019634">
    <property type="term" value="P:organic phosphonate metabolic process"/>
    <property type="evidence" value="ECO:0007669"/>
    <property type="project" value="UniProtKB-UniRule"/>
</dbReference>
<name>A0A1H3YRD7_9RHOB</name>
<dbReference type="Gene3D" id="3.40.50.300">
    <property type="entry name" value="P-loop containing nucleotide triphosphate hydrolases"/>
    <property type="match status" value="1"/>
</dbReference>
<dbReference type="InterPro" id="IPR012699">
    <property type="entry name" value="PhnN"/>
</dbReference>
<dbReference type="GO" id="GO:0006015">
    <property type="term" value="P:5-phosphoribose 1-diphosphate biosynthetic process"/>
    <property type="evidence" value="ECO:0007669"/>
    <property type="project" value="UniProtKB-UniRule"/>
</dbReference>
<feature type="compositionally biased region" description="Gly residues" evidence="7">
    <location>
        <begin position="10"/>
        <end position="24"/>
    </location>
</feature>
<feature type="binding site" evidence="6">
    <location>
        <begin position="57"/>
        <end position="64"/>
    </location>
    <ligand>
        <name>ATP</name>
        <dbReference type="ChEBI" id="CHEBI:30616"/>
    </ligand>
</feature>
<comment type="similarity">
    <text evidence="6">Belongs to the ribose 1,5-bisphosphokinase family.</text>
</comment>
<comment type="pathway">
    <text evidence="2 6">Metabolic intermediate biosynthesis; 5-phospho-alpha-D-ribose 1-diphosphate biosynthesis; 5-phospho-alpha-D-ribose 1-diphosphate from D-ribose 5-phosphate (route II): step 3/3.</text>
</comment>
<dbReference type="InterPro" id="IPR027417">
    <property type="entry name" value="P-loop_NTPase"/>
</dbReference>
<evidence type="ECO:0000256" key="4">
    <source>
        <dbReference type="ARBA" id="ARBA00022741"/>
    </source>
</evidence>
<proteinExistence type="inferred from homology"/>
<evidence type="ECO:0000259" key="8">
    <source>
        <dbReference type="SMART" id="SM00072"/>
    </source>
</evidence>
<sequence length="236" mass="23852">MSGEGRDGDGACGDGARGGSGSGGSAREDEPHGGEATGKAREEQPPVPRGRLIAVVGPSGVGKDSVIAGLVAARPDLHRVRRVITRPEGAGGEPFDAVTPERFAQLRDTGRLALWWEAHGYCYGLPARMAAVLQAGGDAVANLSRAALPEAAARFRPLVVLALDADPARLAERLAGRGREDAAAIAGRLSRRAPPPVLAPALAQADAVIALSNDGALGETVAAALAALFPETAGAA</sequence>
<comment type="catalytic activity">
    <reaction evidence="1 6">
        <text>alpha-D-ribose 1,5-bisphosphate + ATP = 5-phospho-alpha-D-ribose 1-diphosphate + ADP</text>
        <dbReference type="Rhea" id="RHEA:20109"/>
        <dbReference type="ChEBI" id="CHEBI:30616"/>
        <dbReference type="ChEBI" id="CHEBI:58017"/>
        <dbReference type="ChEBI" id="CHEBI:68688"/>
        <dbReference type="ChEBI" id="CHEBI:456216"/>
        <dbReference type="EC" id="2.7.4.23"/>
    </reaction>
</comment>
<evidence type="ECO:0000256" key="6">
    <source>
        <dbReference type="HAMAP-Rule" id="MF_00836"/>
    </source>
</evidence>
<dbReference type="Proteomes" id="UP000198703">
    <property type="component" value="Unassembled WGS sequence"/>
</dbReference>
<keyword evidence="10" id="KW-1185">Reference proteome</keyword>
<dbReference type="EC" id="2.7.4.23" evidence="6"/>
<dbReference type="EMBL" id="FNQM01000003">
    <property type="protein sequence ID" value="SEA13967.1"/>
    <property type="molecule type" value="Genomic_DNA"/>
</dbReference>
<dbReference type="GO" id="GO:0005524">
    <property type="term" value="F:ATP binding"/>
    <property type="evidence" value="ECO:0007669"/>
    <property type="project" value="UniProtKB-KW"/>
</dbReference>
<dbReference type="GO" id="GO:0033863">
    <property type="term" value="F:ribose 1,5-bisphosphate phosphokinase activity"/>
    <property type="evidence" value="ECO:0007669"/>
    <property type="project" value="UniProtKB-UniRule"/>
</dbReference>
<evidence type="ECO:0000256" key="2">
    <source>
        <dbReference type="ARBA" id="ARBA00005069"/>
    </source>
</evidence>
<keyword evidence="4 6" id="KW-0547">Nucleotide-binding</keyword>
<evidence type="ECO:0000256" key="7">
    <source>
        <dbReference type="SAM" id="MobiDB-lite"/>
    </source>
</evidence>
<dbReference type="SUPFAM" id="SSF52540">
    <property type="entry name" value="P-loop containing nucleoside triphosphate hydrolases"/>
    <property type="match status" value="1"/>
</dbReference>
<keyword evidence="9" id="KW-0418">Kinase</keyword>
<dbReference type="AlphaFoldDB" id="A0A1H3YRD7"/>
<protein>
    <recommendedName>
        <fullName evidence="6">Ribose 1,5-bisphosphate phosphokinase PhnN</fullName>
        <ecNumber evidence="6">2.7.4.23</ecNumber>
    </recommendedName>
    <alternativeName>
        <fullName evidence="6">Ribose 1,5-bisphosphokinase</fullName>
    </alternativeName>
</protein>
<evidence type="ECO:0000256" key="1">
    <source>
        <dbReference type="ARBA" id="ARBA00000373"/>
    </source>
</evidence>
<evidence type="ECO:0000313" key="9">
    <source>
        <dbReference type="EMBL" id="SEA13967.1"/>
    </source>
</evidence>
<feature type="compositionally biased region" description="Basic and acidic residues" evidence="7">
    <location>
        <begin position="26"/>
        <end position="44"/>
    </location>
</feature>
<organism evidence="9 10">
    <name type="scientific">Rubrimonas cliftonensis</name>
    <dbReference type="NCBI Taxonomy" id="89524"/>
    <lineage>
        <taxon>Bacteria</taxon>
        <taxon>Pseudomonadati</taxon>
        <taxon>Pseudomonadota</taxon>
        <taxon>Alphaproteobacteria</taxon>
        <taxon>Rhodobacterales</taxon>
        <taxon>Paracoccaceae</taxon>
        <taxon>Rubrimonas</taxon>
    </lineage>
</organism>
<dbReference type="UniPathway" id="UPA00087">
    <property type="reaction ID" value="UER00175"/>
</dbReference>
<evidence type="ECO:0000256" key="5">
    <source>
        <dbReference type="ARBA" id="ARBA00022840"/>
    </source>
</evidence>
<gene>
    <name evidence="6" type="primary">phnN</name>
    <name evidence="9" type="ORF">SAMN05444370_103210</name>
</gene>
<feature type="region of interest" description="Disordered" evidence="7">
    <location>
        <begin position="1"/>
        <end position="50"/>
    </location>
</feature>
<keyword evidence="5 6" id="KW-0067">ATP-binding</keyword>
<accession>A0A1H3YRD7</accession>
<dbReference type="HAMAP" id="MF_00836">
    <property type="entry name" value="PhnN"/>
    <property type="match status" value="1"/>
</dbReference>
<dbReference type="SMART" id="SM00072">
    <property type="entry name" value="GuKc"/>
    <property type="match status" value="1"/>
</dbReference>
<reference evidence="9 10" key="1">
    <citation type="submission" date="2016-10" db="EMBL/GenBank/DDBJ databases">
        <authorList>
            <person name="de Groot N.N."/>
        </authorList>
    </citation>
    <scope>NUCLEOTIDE SEQUENCE [LARGE SCALE GENOMIC DNA]</scope>
    <source>
        <strain evidence="9 10">DSM 15345</strain>
    </source>
</reference>
<keyword evidence="3 6" id="KW-0808">Transferase</keyword>
<dbReference type="STRING" id="89524.SAMN05444370_103210"/>
<dbReference type="InterPro" id="IPR008145">
    <property type="entry name" value="GK/Ca_channel_bsu"/>
</dbReference>
<dbReference type="RefSeq" id="WP_342741595.1">
    <property type="nucleotide sequence ID" value="NZ_FNQM01000003.1"/>
</dbReference>
<evidence type="ECO:0000313" key="10">
    <source>
        <dbReference type="Proteomes" id="UP000198703"/>
    </source>
</evidence>